<protein>
    <submittedName>
        <fullName evidence="1">Uncharacterized protein</fullName>
    </submittedName>
</protein>
<evidence type="ECO:0000313" key="1">
    <source>
        <dbReference type="EMBL" id="CDM41933.1"/>
    </source>
</evidence>
<dbReference type="Proteomes" id="UP000032841">
    <property type="component" value="Chromosome"/>
</dbReference>
<dbReference type="EMBL" id="HG916826">
    <property type="protein sequence ID" value="CDM41933.1"/>
    <property type="molecule type" value="Genomic_DNA"/>
</dbReference>
<dbReference type="HOGENOM" id="CLU_2635377_0_0_6"/>
<organism evidence="1 2">
    <name type="scientific">Ectopseudomonas oleovorans (strain CECT 5344)</name>
    <name type="common">Pseudomonas pseudoalcaligenes</name>
    <dbReference type="NCBI Taxonomy" id="1182590"/>
    <lineage>
        <taxon>Bacteria</taxon>
        <taxon>Pseudomonadati</taxon>
        <taxon>Pseudomonadota</taxon>
        <taxon>Gammaproteobacteria</taxon>
        <taxon>Pseudomonadales</taxon>
        <taxon>Pseudomonadaceae</taxon>
        <taxon>Ectopseudomonas</taxon>
    </lineage>
</organism>
<reference evidence="1 2" key="1">
    <citation type="submission" date="2013-11" db="EMBL/GenBank/DDBJ databases">
        <title>Complete genome sequence of the cyanide-degrading bacterium Pseudomonas pseudoalcaligenes CECT 5344.</title>
        <authorList>
            <person name="Wibberg D."/>
            <person name="Puehler A."/>
            <person name="Schlueter A."/>
        </authorList>
    </citation>
    <scope>NUCLEOTIDE SEQUENCE [LARGE SCALE GENOMIC DNA]</scope>
    <source>
        <strain evidence="2">CECT 5344</strain>
    </source>
</reference>
<gene>
    <name evidence="1" type="ORF">BN5_3380</name>
</gene>
<proteinExistence type="predicted"/>
<sequence length="77" mass="9090">MLGYHVTIRRRDHALTQIHRMIALGQPQNQHALTAQRISLLEWQGDLWIALRDMPRFAPPPVTGERSLRALLNLWWR</sequence>
<dbReference type="AlphaFoldDB" id="W6R100"/>
<dbReference type="RefSeq" id="WP_172665316.1">
    <property type="nucleotide sequence ID" value="NZ_HG916826.1"/>
</dbReference>
<name>W6R100_ECTO5</name>
<evidence type="ECO:0000313" key="2">
    <source>
        <dbReference type="Proteomes" id="UP000032841"/>
    </source>
</evidence>
<accession>W6R100</accession>
<dbReference type="KEGG" id="ppse:BN5_3380"/>